<dbReference type="GO" id="GO:0003882">
    <property type="term" value="F:CDP-diacylglycerol-serine O-phosphatidyltransferase activity"/>
    <property type="evidence" value="ECO:0007669"/>
    <property type="project" value="UniProtKB-EC"/>
</dbReference>
<evidence type="ECO:0000256" key="12">
    <source>
        <dbReference type="ARBA" id="ARBA00023136"/>
    </source>
</evidence>
<evidence type="ECO:0000256" key="6">
    <source>
        <dbReference type="ARBA" id="ARBA00017171"/>
    </source>
</evidence>
<comment type="caution">
    <text evidence="18">The sequence shown here is derived from an EMBL/GenBank/DDBJ whole genome shotgun (WGS) entry which is preliminary data.</text>
</comment>
<dbReference type="GO" id="GO:0008654">
    <property type="term" value="P:phospholipid biosynthetic process"/>
    <property type="evidence" value="ECO:0007669"/>
    <property type="project" value="UniProtKB-KW"/>
</dbReference>
<evidence type="ECO:0000256" key="3">
    <source>
        <dbReference type="ARBA" id="ARBA00004308"/>
    </source>
</evidence>
<evidence type="ECO:0000256" key="15">
    <source>
        <dbReference type="ARBA" id="ARBA00032361"/>
    </source>
</evidence>
<dbReference type="EMBL" id="FNCA01000002">
    <property type="protein sequence ID" value="SDF56392.1"/>
    <property type="molecule type" value="Genomic_DNA"/>
</dbReference>
<evidence type="ECO:0000313" key="19">
    <source>
        <dbReference type="Proteomes" id="UP000199259"/>
    </source>
</evidence>
<evidence type="ECO:0000256" key="4">
    <source>
        <dbReference type="ARBA" id="ARBA00010441"/>
    </source>
</evidence>
<evidence type="ECO:0000256" key="14">
    <source>
        <dbReference type="ARBA" id="ARBA00023264"/>
    </source>
</evidence>
<name>A0A7Z7AWG6_9EURY</name>
<feature type="transmembrane region" description="Helical" evidence="17">
    <location>
        <begin position="125"/>
        <end position="144"/>
    </location>
</feature>
<keyword evidence="12 17" id="KW-0472">Membrane</keyword>
<evidence type="ECO:0000256" key="9">
    <source>
        <dbReference type="ARBA" id="ARBA00022692"/>
    </source>
</evidence>
<evidence type="ECO:0000256" key="16">
    <source>
        <dbReference type="RuleBase" id="RU003750"/>
    </source>
</evidence>
<keyword evidence="11" id="KW-0443">Lipid metabolism</keyword>
<protein>
    <recommendedName>
        <fullName evidence="6">CDP-diacylglycerol--serine O-phosphatidyltransferase</fullName>
        <ecNumber evidence="5">2.7.8.8</ecNumber>
    </recommendedName>
    <alternativeName>
        <fullName evidence="15">Phosphatidylserine synthase</fullName>
    </alternativeName>
</protein>
<keyword evidence="9 17" id="KW-0812">Transmembrane</keyword>
<accession>A0A7Z7AWG6</accession>
<keyword evidence="13" id="KW-0594">Phospholipid biosynthesis</keyword>
<evidence type="ECO:0000256" key="7">
    <source>
        <dbReference type="ARBA" id="ARBA00022516"/>
    </source>
</evidence>
<sequence length="235" mass="25473">MNQILHTLKLPDFVTLLNALCGVIAIIIVLDGFTYLAPLLILIAAIADGADGHIARRFSSSEIGGNLDSLADVISFGAAPVIITYSSAAQTQAQYILLPAMLFYFICGILRLARFNTMHLGMNSFSGLPITAGGIAISSYLLMGDGFFDAYIMAVLVIILGLLMVSNVTYLKAKNKNILVPLTLIFAMTIISYFVNIEYTHLMASMLSGLMAIYIISPIIKKNKEAYYAGKRSDN</sequence>
<evidence type="ECO:0000256" key="8">
    <source>
        <dbReference type="ARBA" id="ARBA00022679"/>
    </source>
</evidence>
<comment type="similarity">
    <text evidence="4 16">Belongs to the CDP-alcohol phosphatidyltransferase class-I family.</text>
</comment>
<evidence type="ECO:0000256" key="13">
    <source>
        <dbReference type="ARBA" id="ARBA00023209"/>
    </source>
</evidence>
<keyword evidence="19" id="KW-1185">Reference proteome</keyword>
<comment type="subcellular location">
    <subcellularLocation>
        <location evidence="3">Endomembrane system</location>
    </subcellularLocation>
    <subcellularLocation>
        <location evidence="2">Membrane</location>
        <topology evidence="2">Multi-pass membrane protein</topology>
    </subcellularLocation>
</comment>
<dbReference type="InterPro" id="IPR026475">
    <property type="entry name" value="Archaetidylserine_synthase"/>
</dbReference>
<dbReference type="OrthoDB" id="221913at2157"/>
<feature type="transmembrane region" description="Helical" evidence="17">
    <location>
        <begin position="93"/>
        <end position="113"/>
    </location>
</feature>
<dbReference type="Pfam" id="PF01066">
    <property type="entry name" value="CDP-OH_P_transf"/>
    <property type="match status" value="1"/>
</dbReference>
<comment type="catalytic activity">
    <reaction evidence="1">
        <text>a CDP-1,2-diacyl-sn-glycerol + L-serine = a 1,2-diacyl-sn-glycero-3-phospho-L-serine + CMP + H(+)</text>
        <dbReference type="Rhea" id="RHEA:16913"/>
        <dbReference type="ChEBI" id="CHEBI:15378"/>
        <dbReference type="ChEBI" id="CHEBI:33384"/>
        <dbReference type="ChEBI" id="CHEBI:57262"/>
        <dbReference type="ChEBI" id="CHEBI:58332"/>
        <dbReference type="ChEBI" id="CHEBI:60377"/>
        <dbReference type="EC" id="2.7.8.8"/>
    </reaction>
</comment>
<evidence type="ECO:0000256" key="2">
    <source>
        <dbReference type="ARBA" id="ARBA00004141"/>
    </source>
</evidence>
<dbReference type="GO" id="GO:0016020">
    <property type="term" value="C:membrane"/>
    <property type="evidence" value="ECO:0007669"/>
    <property type="project" value="UniProtKB-SubCell"/>
</dbReference>
<dbReference type="GO" id="GO:0012505">
    <property type="term" value="C:endomembrane system"/>
    <property type="evidence" value="ECO:0007669"/>
    <property type="project" value="UniProtKB-SubCell"/>
</dbReference>
<evidence type="ECO:0000256" key="17">
    <source>
        <dbReference type="SAM" id="Phobius"/>
    </source>
</evidence>
<organism evidence="18 19">
    <name type="scientific">Methanolobus vulcani</name>
    <dbReference type="NCBI Taxonomy" id="38026"/>
    <lineage>
        <taxon>Archaea</taxon>
        <taxon>Methanobacteriati</taxon>
        <taxon>Methanobacteriota</taxon>
        <taxon>Stenosarchaea group</taxon>
        <taxon>Methanomicrobia</taxon>
        <taxon>Methanosarcinales</taxon>
        <taxon>Methanosarcinaceae</taxon>
        <taxon>Methanolobus</taxon>
    </lineage>
</organism>
<dbReference type="RefSeq" id="WP_162272935.1">
    <property type="nucleotide sequence ID" value="NZ_FNCA01000002.1"/>
</dbReference>
<dbReference type="PROSITE" id="PS00379">
    <property type="entry name" value="CDP_ALCOHOL_P_TRANSF"/>
    <property type="match status" value="1"/>
</dbReference>
<dbReference type="InterPro" id="IPR000462">
    <property type="entry name" value="CDP-OH_P_trans"/>
</dbReference>
<keyword evidence="14" id="KW-1208">Phospholipid metabolism</keyword>
<proteinExistence type="inferred from homology"/>
<evidence type="ECO:0000256" key="5">
    <source>
        <dbReference type="ARBA" id="ARBA00013174"/>
    </source>
</evidence>
<gene>
    <name evidence="18" type="ORF">SAMN04488589_0892</name>
</gene>
<dbReference type="NCBIfam" id="TIGR04217">
    <property type="entry name" value="archae_ser_T"/>
    <property type="match status" value="1"/>
</dbReference>
<dbReference type="InterPro" id="IPR043130">
    <property type="entry name" value="CDP-OH_PTrfase_TM_dom"/>
</dbReference>
<dbReference type="AlphaFoldDB" id="A0A7Z7AWG6"/>
<dbReference type="Proteomes" id="UP000199259">
    <property type="component" value="Unassembled WGS sequence"/>
</dbReference>
<dbReference type="InterPro" id="IPR048254">
    <property type="entry name" value="CDP_ALCOHOL_P_TRANSF_CS"/>
</dbReference>
<dbReference type="InterPro" id="IPR004533">
    <property type="entry name" value="CDP-diaglyc--ser_O-PTrfase"/>
</dbReference>
<feature type="transmembrane region" description="Helical" evidence="17">
    <location>
        <begin position="201"/>
        <end position="220"/>
    </location>
</feature>
<reference evidence="18 19" key="1">
    <citation type="submission" date="2016-10" db="EMBL/GenBank/DDBJ databases">
        <authorList>
            <person name="Varghese N."/>
            <person name="Submissions S."/>
        </authorList>
    </citation>
    <scope>NUCLEOTIDE SEQUENCE [LARGE SCALE GENOMIC DNA]</scope>
    <source>
        <strain evidence="18 19">PL 12/M</strain>
    </source>
</reference>
<evidence type="ECO:0000256" key="1">
    <source>
        <dbReference type="ARBA" id="ARBA00000287"/>
    </source>
</evidence>
<dbReference type="EC" id="2.7.8.8" evidence="5"/>
<dbReference type="NCBIfam" id="TIGR00473">
    <property type="entry name" value="pssA"/>
    <property type="match status" value="1"/>
</dbReference>
<feature type="transmembrane region" description="Helical" evidence="17">
    <location>
        <begin position="178"/>
        <end position="195"/>
    </location>
</feature>
<keyword evidence="10 17" id="KW-1133">Transmembrane helix</keyword>
<feature type="transmembrane region" description="Helical" evidence="17">
    <location>
        <begin position="12"/>
        <end position="30"/>
    </location>
</feature>
<feature type="transmembrane region" description="Helical" evidence="17">
    <location>
        <begin position="150"/>
        <end position="171"/>
    </location>
</feature>
<keyword evidence="8 16" id="KW-0808">Transferase</keyword>
<keyword evidence="7" id="KW-0444">Lipid biosynthesis</keyword>
<evidence type="ECO:0000256" key="10">
    <source>
        <dbReference type="ARBA" id="ARBA00022989"/>
    </source>
</evidence>
<evidence type="ECO:0000256" key="11">
    <source>
        <dbReference type="ARBA" id="ARBA00023098"/>
    </source>
</evidence>
<evidence type="ECO:0000313" key="18">
    <source>
        <dbReference type="EMBL" id="SDF56392.1"/>
    </source>
</evidence>
<dbReference type="Gene3D" id="1.20.120.1760">
    <property type="match status" value="1"/>
</dbReference>